<sequence length="84" mass="9394">MKIRKRRIEKGSHSSLLFFPSPNLYKAATFASTITSTRTSNPHTSPGSSNKRASLLKEYTGIKRSHFPQTKTTNKATSLFSSFK</sequence>
<dbReference type="AlphaFoldDB" id="A0AAN9MHA6"/>
<keyword evidence="3" id="KW-1185">Reference proteome</keyword>
<organism evidence="2 3">
    <name type="scientific">Phaseolus coccineus</name>
    <name type="common">Scarlet runner bean</name>
    <name type="synonym">Phaseolus multiflorus</name>
    <dbReference type="NCBI Taxonomy" id="3886"/>
    <lineage>
        <taxon>Eukaryota</taxon>
        <taxon>Viridiplantae</taxon>
        <taxon>Streptophyta</taxon>
        <taxon>Embryophyta</taxon>
        <taxon>Tracheophyta</taxon>
        <taxon>Spermatophyta</taxon>
        <taxon>Magnoliopsida</taxon>
        <taxon>eudicotyledons</taxon>
        <taxon>Gunneridae</taxon>
        <taxon>Pentapetalae</taxon>
        <taxon>rosids</taxon>
        <taxon>fabids</taxon>
        <taxon>Fabales</taxon>
        <taxon>Fabaceae</taxon>
        <taxon>Papilionoideae</taxon>
        <taxon>50 kb inversion clade</taxon>
        <taxon>NPAAA clade</taxon>
        <taxon>indigoferoid/millettioid clade</taxon>
        <taxon>Phaseoleae</taxon>
        <taxon>Phaseolus</taxon>
    </lineage>
</organism>
<dbReference type="Proteomes" id="UP001374584">
    <property type="component" value="Unassembled WGS sequence"/>
</dbReference>
<evidence type="ECO:0000313" key="3">
    <source>
        <dbReference type="Proteomes" id="UP001374584"/>
    </source>
</evidence>
<evidence type="ECO:0000256" key="1">
    <source>
        <dbReference type="SAM" id="MobiDB-lite"/>
    </source>
</evidence>
<evidence type="ECO:0000313" key="2">
    <source>
        <dbReference type="EMBL" id="KAK7354655.1"/>
    </source>
</evidence>
<proteinExistence type="predicted"/>
<protein>
    <submittedName>
        <fullName evidence="2">Uncharacterized protein</fullName>
    </submittedName>
</protein>
<reference evidence="2 3" key="1">
    <citation type="submission" date="2024-01" db="EMBL/GenBank/DDBJ databases">
        <title>The genomes of 5 underutilized Papilionoideae crops provide insights into root nodulation and disease resistanc.</title>
        <authorList>
            <person name="Jiang F."/>
        </authorList>
    </citation>
    <scope>NUCLEOTIDE SEQUENCE [LARGE SCALE GENOMIC DNA]</scope>
    <source>
        <strain evidence="2">JINMINGXINNONG_FW02</strain>
        <tissue evidence="2">Leaves</tissue>
    </source>
</reference>
<comment type="caution">
    <text evidence="2">The sequence shown here is derived from an EMBL/GenBank/DDBJ whole genome shotgun (WGS) entry which is preliminary data.</text>
</comment>
<name>A0AAN9MHA6_PHACN</name>
<feature type="compositionally biased region" description="Polar residues" evidence="1">
    <location>
        <begin position="36"/>
        <end position="52"/>
    </location>
</feature>
<feature type="compositionally biased region" description="Polar residues" evidence="1">
    <location>
        <begin position="67"/>
        <end position="84"/>
    </location>
</feature>
<accession>A0AAN9MHA6</accession>
<feature type="region of interest" description="Disordered" evidence="1">
    <location>
        <begin position="36"/>
        <end position="55"/>
    </location>
</feature>
<feature type="region of interest" description="Disordered" evidence="1">
    <location>
        <begin position="61"/>
        <end position="84"/>
    </location>
</feature>
<gene>
    <name evidence="2" type="ORF">VNO80_20121</name>
</gene>
<dbReference type="EMBL" id="JAYMYR010000007">
    <property type="protein sequence ID" value="KAK7354655.1"/>
    <property type="molecule type" value="Genomic_DNA"/>
</dbReference>